<gene>
    <name evidence="3" type="primary">Aste57867_14917</name>
    <name evidence="2" type="ORF">As57867_014861</name>
    <name evidence="3" type="ORF">ASTE57867_14917</name>
</gene>
<evidence type="ECO:0000313" key="3">
    <source>
        <dbReference type="EMBL" id="VFT91732.1"/>
    </source>
</evidence>
<sequence>MMPGSYATVSLDDAKTAYLAAVGGSDKFLLRMYVTDFVSAEEQAVAGINYRVAVKGCIVTDAKKAGGGDCPCAAQDAKAYTVSIYCPHVDLGMRRSRRSCPPTLLTPPPRRSSPEHLSSARRGRPSLSSSPRPISKSNESSLPLLCTQKSTRCICSSFKIRLYRLR</sequence>
<accession>A0A485L1X0</accession>
<keyword evidence="4" id="KW-1185">Reference proteome</keyword>
<protein>
    <submittedName>
        <fullName evidence="3">Aste57867_14917 protein</fullName>
    </submittedName>
</protein>
<feature type="compositionally biased region" description="Low complexity" evidence="1">
    <location>
        <begin position="125"/>
        <end position="139"/>
    </location>
</feature>
<evidence type="ECO:0000256" key="1">
    <source>
        <dbReference type="SAM" id="MobiDB-lite"/>
    </source>
</evidence>
<evidence type="ECO:0000313" key="2">
    <source>
        <dbReference type="EMBL" id="KAF0694180.1"/>
    </source>
</evidence>
<reference evidence="2" key="2">
    <citation type="submission" date="2019-06" db="EMBL/GenBank/DDBJ databases">
        <title>Genomics analysis of Aphanomyces spp. identifies a new class of oomycete effector associated with host adaptation.</title>
        <authorList>
            <person name="Gaulin E."/>
        </authorList>
    </citation>
    <scope>NUCLEOTIDE SEQUENCE</scope>
    <source>
        <strain evidence="2">CBS 578.67</strain>
    </source>
</reference>
<reference evidence="3 4" key="1">
    <citation type="submission" date="2019-03" db="EMBL/GenBank/DDBJ databases">
        <authorList>
            <person name="Gaulin E."/>
            <person name="Dumas B."/>
        </authorList>
    </citation>
    <scope>NUCLEOTIDE SEQUENCE [LARGE SCALE GENOMIC DNA]</scope>
    <source>
        <strain evidence="3">CBS 568.67</strain>
    </source>
</reference>
<dbReference type="AlphaFoldDB" id="A0A485L1X0"/>
<organism evidence="3 4">
    <name type="scientific">Aphanomyces stellatus</name>
    <dbReference type="NCBI Taxonomy" id="120398"/>
    <lineage>
        <taxon>Eukaryota</taxon>
        <taxon>Sar</taxon>
        <taxon>Stramenopiles</taxon>
        <taxon>Oomycota</taxon>
        <taxon>Saprolegniomycetes</taxon>
        <taxon>Saprolegniales</taxon>
        <taxon>Verrucalvaceae</taxon>
        <taxon>Aphanomyces</taxon>
    </lineage>
</organism>
<dbReference type="EMBL" id="CAADRA010005614">
    <property type="protein sequence ID" value="VFT91732.1"/>
    <property type="molecule type" value="Genomic_DNA"/>
</dbReference>
<name>A0A485L1X0_9STRA</name>
<dbReference type="Proteomes" id="UP000332933">
    <property type="component" value="Unassembled WGS sequence"/>
</dbReference>
<evidence type="ECO:0000313" key="4">
    <source>
        <dbReference type="Proteomes" id="UP000332933"/>
    </source>
</evidence>
<feature type="region of interest" description="Disordered" evidence="1">
    <location>
        <begin position="97"/>
        <end position="139"/>
    </location>
</feature>
<dbReference type="EMBL" id="VJMH01005593">
    <property type="protein sequence ID" value="KAF0694180.1"/>
    <property type="molecule type" value="Genomic_DNA"/>
</dbReference>
<proteinExistence type="predicted"/>